<dbReference type="PANTHER" id="PTHR32282">
    <property type="entry name" value="BINDING PROTEIN TRANSPEPTIDASE, PUTATIVE-RELATED"/>
    <property type="match status" value="1"/>
</dbReference>
<keyword evidence="3" id="KW-0645">Protease</keyword>
<keyword evidence="10" id="KW-1133">Transmembrane helix</keyword>
<dbReference type="EMBL" id="OFSP01000039">
    <property type="protein sequence ID" value="SOY69500.1"/>
    <property type="molecule type" value="Genomic_DNA"/>
</dbReference>
<feature type="domain" description="Glycosyl transferase family 51" evidence="11">
    <location>
        <begin position="148"/>
        <end position="302"/>
    </location>
</feature>
<dbReference type="SUPFAM" id="SSF56601">
    <property type="entry name" value="beta-lactamase/transpeptidase-like"/>
    <property type="match status" value="1"/>
</dbReference>
<dbReference type="InterPro" id="IPR012338">
    <property type="entry name" value="Beta-lactam/transpept-like"/>
</dbReference>
<dbReference type="InterPro" id="IPR036950">
    <property type="entry name" value="PBP_transglycosylase"/>
</dbReference>
<protein>
    <recommendedName>
        <fullName evidence="7">peptidoglycan glycosyltransferase</fullName>
        <ecNumber evidence="7">2.4.99.28</ecNumber>
    </recommendedName>
</protein>
<dbReference type="EC" id="2.4.99.28" evidence="7"/>
<feature type="region of interest" description="Disordered" evidence="9">
    <location>
        <begin position="1065"/>
        <end position="1106"/>
    </location>
</feature>
<evidence type="ECO:0000256" key="2">
    <source>
        <dbReference type="ARBA" id="ARBA00022645"/>
    </source>
</evidence>
<evidence type="ECO:0000313" key="13">
    <source>
        <dbReference type="Proteomes" id="UP000256297"/>
    </source>
</evidence>
<evidence type="ECO:0000256" key="9">
    <source>
        <dbReference type="SAM" id="MobiDB-lite"/>
    </source>
</evidence>
<dbReference type="GO" id="GO:0008955">
    <property type="term" value="F:peptidoglycan glycosyltransferase activity"/>
    <property type="evidence" value="ECO:0007669"/>
    <property type="project" value="UniProtKB-EC"/>
</dbReference>
<dbReference type="InterPro" id="IPR050396">
    <property type="entry name" value="Glycosyltr_51/Transpeptidase"/>
</dbReference>
<evidence type="ECO:0000256" key="3">
    <source>
        <dbReference type="ARBA" id="ARBA00022670"/>
    </source>
</evidence>
<dbReference type="InterPro" id="IPR001264">
    <property type="entry name" value="Glyco_trans_51"/>
</dbReference>
<evidence type="ECO:0000256" key="7">
    <source>
        <dbReference type="ARBA" id="ARBA00044770"/>
    </source>
</evidence>
<keyword evidence="10" id="KW-0812">Transmembrane</keyword>
<evidence type="ECO:0000256" key="5">
    <source>
        <dbReference type="ARBA" id="ARBA00022679"/>
    </source>
</evidence>
<dbReference type="Gene3D" id="3.40.710.10">
    <property type="entry name" value="DD-peptidase/beta-lactamase superfamily"/>
    <property type="match status" value="1"/>
</dbReference>
<dbReference type="AlphaFoldDB" id="A0A976A9Q9"/>
<feature type="compositionally biased region" description="Pro residues" evidence="9">
    <location>
        <begin position="1075"/>
        <end position="1084"/>
    </location>
</feature>
<keyword evidence="4" id="KW-0328">Glycosyltransferase</keyword>
<comment type="catalytic activity">
    <reaction evidence="8">
        <text>[GlcNAc-(1-&gt;4)-Mur2Ac(oyl-L-Ala-gamma-D-Glu-L-Lys-D-Ala-D-Ala)](n)-di-trans,octa-cis-undecaprenyl diphosphate + beta-D-GlcNAc-(1-&gt;4)-Mur2Ac(oyl-L-Ala-gamma-D-Glu-L-Lys-D-Ala-D-Ala)-di-trans,octa-cis-undecaprenyl diphosphate = [GlcNAc-(1-&gt;4)-Mur2Ac(oyl-L-Ala-gamma-D-Glu-L-Lys-D-Ala-D-Ala)](n+1)-di-trans,octa-cis-undecaprenyl diphosphate + di-trans,octa-cis-undecaprenyl diphosphate + H(+)</text>
        <dbReference type="Rhea" id="RHEA:23708"/>
        <dbReference type="Rhea" id="RHEA-COMP:9602"/>
        <dbReference type="Rhea" id="RHEA-COMP:9603"/>
        <dbReference type="ChEBI" id="CHEBI:15378"/>
        <dbReference type="ChEBI" id="CHEBI:58405"/>
        <dbReference type="ChEBI" id="CHEBI:60033"/>
        <dbReference type="ChEBI" id="CHEBI:78435"/>
        <dbReference type="EC" id="2.4.99.28"/>
    </reaction>
</comment>
<evidence type="ECO:0000313" key="12">
    <source>
        <dbReference type="EMBL" id="SOY69500.1"/>
    </source>
</evidence>
<evidence type="ECO:0000256" key="4">
    <source>
        <dbReference type="ARBA" id="ARBA00022676"/>
    </source>
</evidence>
<proteinExistence type="predicted"/>
<name>A0A976A9Q9_9BURK</name>
<dbReference type="GO" id="GO:0030288">
    <property type="term" value="C:outer membrane-bounded periplasmic space"/>
    <property type="evidence" value="ECO:0007669"/>
    <property type="project" value="TreeGrafter"/>
</dbReference>
<keyword evidence="6" id="KW-0511">Multifunctional enzyme</keyword>
<evidence type="ECO:0000259" key="11">
    <source>
        <dbReference type="Pfam" id="PF00912"/>
    </source>
</evidence>
<reference evidence="12 13" key="1">
    <citation type="submission" date="2018-01" db="EMBL/GenBank/DDBJ databases">
        <authorList>
            <person name="Clerissi C."/>
        </authorList>
    </citation>
    <scope>NUCLEOTIDE SEQUENCE [LARGE SCALE GENOMIC DNA]</scope>
    <source>
        <strain evidence="12">Cupriavidus taiwanensis STM 3521</strain>
    </source>
</reference>
<accession>A0A976A9Q9</accession>
<sequence length="1106" mass="122994">MERLRAAPAHQGSPNVSRRSWIFAGLAVALTGGAYVVYSVVASEVRNSHWQARLIGSLGQRLTFEIQPGASDSIRFPHSGPYDARMGYGRLPLFAQRLEQRGYVPAEQARMSPDMVRMIDEGLFTPYREKNQAGLLLRDCNGLTLAFERYPQRQYPDFGAVPPLLVSALLYVENQGLLNPEYPNMNPALDWRRLSRAVLDQMIRLADKSHDAPGGSTLATQIEKYRHSPEGRTASIPEKFRQMASASLRAYLDGPDTQRARERIVVDYLNTVPLSARAGFGEINGIGDALWVWYGEDFGEVNRLLKEMDPRAPEPRQAQAFKRALSLIISQRRPSYHLRRDDTNLDTLTGSYLRLLAANNIITAELRDAALAQPLDKAAAPQRPPQEPFVTRKAVNRVRADITRLTGVESRYDMDRLDLTVDSTINREAQRLVTETLQRVNNKADARAMGLYGHNLLRDNDDPSKLTTSFTLYERVGNASVVRIQADNIDQPFDINSGARLNLGSTAKLRTLVTYLEIISELHARYAGMTRAELAAIPLARQDALSRWAVDYLSKARNPAERELMPMLEASMERKYSGNAGEGFYTGGGLQSFTNFERWEGERIMTVRVGFQHSVNLVFIRMMRDIVRYEMFHARPDMGDLFEDRNAPGRREYLERFADQEGSAYMTGFYQRYRGKNSAQRLDTLLGRVRMTIPHLNAVRMSVTLLSARPYLDEDSYIRIMRARLGDKQLAKEDLPALYRKYGKDKFNLNDRGYLSRVHPLELWMVEYLDQHPHATLAEILRASTAERQEVYKWLFKTRSKAGQDNRIRTLLEQDAFAHIARRWQRLGYPFDSLTPSYASAIGAAGDRPAALAELAGILLSGGVLTQNAAVRSLAFADGTPYATRYVLQPGPGKRVLPAEVAELARRSMLDVVERGTAKSIRGAFTVPGRDGATLTVAGKTGTGDQRFQVYGPGGRLISSRSVNRSATFVFTLGERFFGTVVVNVREPYAARYSFTSALAVRVLRAIAPQVSAMAPGGDRALLRCRDATPGLRTPRAPTMASPADGMPGTVLADGLGAGLEAALPPPARQEVAALPPPPAPPAPGLADNDAAGVRRASQALRRTMP</sequence>
<dbReference type="Proteomes" id="UP000256297">
    <property type="component" value="Chromosome CBM2589_a"/>
</dbReference>
<keyword evidence="3" id="KW-0378">Hydrolase</keyword>
<keyword evidence="5" id="KW-0808">Transferase</keyword>
<dbReference type="GO" id="GO:0009252">
    <property type="term" value="P:peptidoglycan biosynthetic process"/>
    <property type="evidence" value="ECO:0007669"/>
    <property type="project" value="TreeGrafter"/>
</dbReference>
<dbReference type="GO" id="GO:0004180">
    <property type="term" value="F:carboxypeptidase activity"/>
    <property type="evidence" value="ECO:0007669"/>
    <property type="project" value="UniProtKB-KW"/>
</dbReference>
<dbReference type="Pfam" id="PF00912">
    <property type="entry name" value="Transgly"/>
    <property type="match status" value="1"/>
</dbReference>
<keyword evidence="10" id="KW-0472">Membrane</keyword>
<feature type="transmembrane region" description="Helical" evidence="10">
    <location>
        <begin position="21"/>
        <end position="41"/>
    </location>
</feature>
<gene>
    <name evidence="12" type="ORF">CBM2589_A90835</name>
</gene>
<comment type="pathway">
    <text evidence="1">Cell wall biogenesis; peptidoglycan biosynthesis.</text>
</comment>
<evidence type="ECO:0000256" key="1">
    <source>
        <dbReference type="ARBA" id="ARBA00004752"/>
    </source>
</evidence>
<dbReference type="SUPFAM" id="SSF53955">
    <property type="entry name" value="Lysozyme-like"/>
    <property type="match status" value="1"/>
</dbReference>
<dbReference type="Gene3D" id="1.10.3810.10">
    <property type="entry name" value="Biosynthetic peptidoglycan transglycosylase-like"/>
    <property type="match status" value="1"/>
</dbReference>
<comment type="caution">
    <text evidence="12">The sequence shown here is derived from an EMBL/GenBank/DDBJ whole genome shotgun (WGS) entry which is preliminary data.</text>
</comment>
<evidence type="ECO:0000256" key="6">
    <source>
        <dbReference type="ARBA" id="ARBA00023268"/>
    </source>
</evidence>
<evidence type="ECO:0000256" key="10">
    <source>
        <dbReference type="SAM" id="Phobius"/>
    </source>
</evidence>
<dbReference type="InterPro" id="IPR023346">
    <property type="entry name" value="Lysozyme-like_dom_sf"/>
</dbReference>
<evidence type="ECO:0000256" key="8">
    <source>
        <dbReference type="ARBA" id="ARBA00049902"/>
    </source>
</evidence>
<organism evidence="12 13">
    <name type="scientific">Cupriavidus taiwanensis</name>
    <dbReference type="NCBI Taxonomy" id="164546"/>
    <lineage>
        <taxon>Bacteria</taxon>
        <taxon>Pseudomonadati</taxon>
        <taxon>Pseudomonadota</taxon>
        <taxon>Betaproteobacteria</taxon>
        <taxon>Burkholderiales</taxon>
        <taxon>Burkholderiaceae</taxon>
        <taxon>Cupriavidus</taxon>
    </lineage>
</organism>
<keyword evidence="2" id="KW-0121">Carboxypeptidase</keyword>
<dbReference type="PANTHER" id="PTHR32282:SF24">
    <property type="entry name" value="GLYCOSYL TRANSFERASE FAMILY 51 DOMAIN-CONTAINING PROTEIN"/>
    <property type="match status" value="1"/>
</dbReference>
<dbReference type="GO" id="GO:0006508">
    <property type="term" value="P:proteolysis"/>
    <property type="evidence" value="ECO:0007669"/>
    <property type="project" value="UniProtKB-KW"/>
</dbReference>